<sequence>MGDIRPSKFRNELTRYLQQCQNVTPPVLNEESDLVDATLRVCSGLADRHTRLTLIDNLLRRKSVLPSDATTYAKVFCYVSSELLPLACFCSTENMSFDADLCLCLHMLTYFLSKAASTPEVIQSLKALLPCMASVLRLTSMDSMLSSFTFLIQIFRFEDSNAYAHSILKVLQESNVPPVQRMQSYFDLLRQLLCDGNFQARRLVIIYAVLGSLSVEQWTDSPTDSSYLPLSLLTQAFLHYTNTNLPVSSMDTTDLYFLAKIGQTWSSRYSTMSLQLKGREDGQVPGIGLKQPPVSDLLRFSLEMKSSSVSVVRHCCLETFENLLRAHLTCCNVCCSSSGSGCCDVVSEILFHTGRSSWLLRGTLNVLTRLVELIFQRTKYSVSWLLDCFVEDNHSEDRQESSSAFVASRLLMCAADPSLAIYVAELYVLIANRLLITNASLLRSWLKPLVTLAGQDYETYGASINQYVLPKLASVDLSLLSEMIETINESQPNACTSLLFGCYRLALRAGQNGRKRFSFGLPSCYSLLRRILTCHDIQARADALEFLRTATQECKDSNELMQLVDIFFSFLRVNLWEPQRSARQQISYVTYVVAKALLGRFLKAKAKNTLDSTGTLTTFEPRDRLLPLTALLLQGLYPGVPAARMSLSLSGLYNLAIALKESVGENHKANDYTLGLFCRAARLSLDIGFSDMKDDSCEFALNSAGIKQFSSRLFVGLCSPYEEDREYALQICLSTGLASKMAPGLISRLWRESLTVFATSARPDVSPLAWQFIRLAINAVPESPVDENTSTLENSKDDPLLQLDLTTPPRERLLLAVSCLLNSIETQLHSAETVPVEGLLAVAASKPFYAMLSAVRSILSNSTSEVTQSCDKSNQGKVIQVRRVGKHRVDCVDVSVDAEQLFGRLSDATSIADRIIGLALRISGLLLPILSTAAPEGHLPGAEDGMGVTFDPMEHLDPDVLSDASETRKFPEYLTVCCWRSVRELSILLGVCLPQIAGLMPVHTPSTSIKPSSASGLKLSDDQILKISQFFCTQLLCGRHRGALEQCSIGFACFCSSLLSTKETKLKRLPSIWLDVVLLDLLNEYDSVDKEELDDFVRRARMIPLSSVRRNGGGYCSTRRSAGLPFFIQSILATIWGTPSADRDVICTSITRLLNLVDKTLHGSSSSSCSFDLVERCVVVLNVARALFRATGLAQPTSQFVERATCLVLDGMGSAEWSIRNSSGLLYGALVERIFGGNRSREAANRKNCLTSASFFARYPSLKQQLLRVFEETSDNLISPALAQMKQYASLFLLTRLLPPHQSCTASGLVESTFGPFVLRCAASCSIRIRTLAARAVSCLIHADRLPVVVEAYIGHLERLTAACGPYPSARSNCNFIHGLLLQVSCGQQSNNLFLPCAYQALDEWSLNSKLIETDEIVRFSELRQLFSLDFWPVQPRSPRSSLLLKLAKDLSCLADPIATPCPLIRKTFMSIVQTQLHLDMNVPHSEPPGLGIEASELRLRLIVTGCLSALREEGVSHLPETQSLLSILRQTTSSECQASVLRETLFFLTESPQTFATHLYDLGPKDLTIVYSRSGALDPEFGDCVVKWIGLIDLVEFLRVLPMTVIANHMVVRYGLSLLTVLLPFASVDTNKSIITMFQWMASCFTSKDVYYGLYSPFIYYLAAVFRKKTRSPSELDQLSDRSFACALTNLLEQFTGDVLRRDDFFDDEVREAFVNAIGELFVFAQNFRYTESIRLFQFLLESLLNFNHPELQKVACKNCLRFLETSRTDDLTSQNTNITPLPYVVLPLLIKHVLEHGLLQVSQLIAVTQALFVPVSSSANHSPQESQQRVFAHNDPQCLTDMIAIFSTVTRTIGGLKTLTSNPSSKESLYLAARKQIAAVFERVHGEWLYDPKLTTEPIEVRRLFELTCLDAFTRYLGTLTDCD</sequence>
<gene>
    <name evidence="6" type="ORF">CRM22_007311</name>
</gene>
<dbReference type="Pfam" id="PF10350">
    <property type="entry name" value="DUF2428"/>
    <property type="match status" value="1"/>
</dbReference>
<evidence type="ECO:0000259" key="4">
    <source>
        <dbReference type="Pfam" id="PF10350"/>
    </source>
</evidence>
<evidence type="ECO:0000256" key="2">
    <source>
        <dbReference type="ARBA" id="ARBA00022694"/>
    </source>
</evidence>
<organism evidence="6 7">
    <name type="scientific">Opisthorchis felineus</name>
    <dbReference type="NCBI Taxonomy" id="147828"/>
    <lineage>
        <taxon>Eukaryota</taxon>
        <taxon>Metazoa</taxon>
        <taxon>Spiralia</taxon>
        <taxon>Lophotrochozoa</taxon>
        <taxon>Platyhelminthes</taxon>
        <taxon>Trematoda</taxon>
        <taxon>Digenea</taxon>
        <taxon>Opisthorchiida</taxon>
        <taxon>Opisthorchiata</taxon>
        <taxon>Opisthorchiidae</taxon>
        <taxon>Opisthorchis</taxon>
    </lineage>
</organism>
<evidence type="ECO:0000313" key="7">
    <source>
        <dbReference type="Proteomes" id="UP000308267"/>
    </source>
</evidence>
<dbReference type="InterPro" id="IPR051954">
    <property type="entry name" value="tRNA_methyltransferase_THADA"/>
</dbReference>
<dbReference type="PANTHER" id="PTHR14387">
    <property type="entry name" value="THADA/DEATH RECEPTOR INTERACTING PROTEIN"/>
    <property type="match status" value="1"/>
</dbReference>
<dbReference type="Proteomes" id="UP000308267">
    <property type="component" value="Unassembled WGS sequence"/>
</dbReference>
<dbReference type="PANTHER" id="PTHR14387:SF7">
    <property type="entry name" value="THYROID ADENOMA-ASSOCIATED PROTEIN"/>
    <property type="match status" value="1"/>
</dbReference>
<dbReference type="SUPFAM" id="SSF48371">
    <property type="entry name" value="ARM repeat"/>
    <property type="match status" value="2"/>
</dbReference>
<comment type="caution">
    <text evidence="6">The sequence shown here is derived from an EMBL/GenBank/DDBJ whole genome shotgun (WGS) entry which is preliminary data.</text>
</comment>
<evidence type="ECO:0000256" key="1">
    <source>
        <dbReference type="ARBA" id="ARBA00010409"/>
    </source>
</evidence>
<dbReference type="EMBL" id="SJOL01007418">
    <property type="protein sequence ID" value="TGZ62638.1"/>
    <property type="molecule type" value="Genomic_DNA"/>
</dbReference>
<dbReference type="InterPro" id="IPR019442">
    <property type="entry name" value="THADA/TRM732_DUF2428"/>
</dbReference>
<dbReference type="GO" id="GO:0030488">
    <property type="term" value="P:tRNA methylation"/>
    <property type="evidence" value="ECO:0007669"/>
    <property type="project" value="TreeGrafter"/>
</dbReference>
<dbReference type="STRING" id="147828.A0A4S2LP68"/>
<protein>
    <recommendedName>
        <fullName evidence="3">tRNA (32-2'-O)-methyltransferase regulator THADA</fullName>
    </recommendedName>
</protein>
<feature type="domain" description="DUF2428" evidence="4">
    <location>
        <begin position="911"/>
        <end position="1218"/>
    </location>
</feature>
<dbReference type="InterPro" id="IPR056842">
    <property type="entry name" value="THADA-like_TPR_C"/>
</dbReference>
<feature type="domain" description="tRNA (32-2'-O)-methyltransferase regulator THADA-like C-terminal TPR repeats region" evidence="5">
    <location>
        <begin position="1220"/>
        <end position="1385"/>
    </location>
</feature>
<keyword evidence="7" id="KW-1185">Reference proteome</keyword>
<dbReference type="InterPro" id="IPR016024">
    <property type="entry name" value="ARM-type_fold"/>
</dbReference>
<keyword evidence="2" id="KW-0819">tRNA processing</keyword>
<dbReference type="Pfam" id="PF25151">
    <property type="entry name" value="TPR_Trm732_C"/>
    <property type="match status" value="1"/>
</dbReference>
<comment type="similarity">
    <text evidence="1">Belongs to the THADA family.</text>
</comment>
<evidence type="ECO:0000259" key="5">
    <source>
        <dbReference type="Pfam" id="PF25151"/>
    </source>
</evidence>
<dbReference type="GO" id="GO:0005829">
    <property type="term" value="C:cytosol"/>
    <property type="evidence" value="ECO:0007669"/>
    <property type="project" value="TreeGrafter"/>
</dbReference>
<evidence type="ECO:0000256" key="3">
    <source>
        <dbReference type="ARBA" id="ARBA00035698"/>
    </source>
</evidence>
<name>A0A4S2LP68_OPIFE</name>
<reference evidence="6 7" key="1">
    <citation type="journal article" date="2019" name="BMC Genomics">
        <title>New insights from Opisthorchis felineus genome: update on genomics of the epidemiologically important liver flukes.</title>
        <authorList>
            <person name="Ershov N.I."/>
            <person name="Mordvinov V.A."/>
            <person name="Prokhortchouk E.B."/>
            <person name="Pakharukova M.Y."/>
            <person name="Gunbin K.V."/>
            <person name="Ustyantsev K."/>
            <person name="Genaev M.A."/>
            <person name="Blinov A.G."/>
            <person name="Mazur A."/>
            <person name="Boulygina E."/>
            <person name="Tsygankova S."/>
            <person name="Khrameeva E."/>
            <person name="Chekanov N."/>
            <person name="Fan G."/>
            <person name="Xiao A."/>
            <person name="Zhang H."/>
            <person name="Xu X."/>
            <person name="Yang H."/>
            <person name="Solovyev V."/>
            <person name="Lee S.M."/>
            <person name="Liu X."/>
            <person name="Afonnikov D.A."/>
            <person name="Skryabin K.G."/>
        </authorList>
    </citation>
    <scope>NUCLEOTIDE SEQUENCE [LARGE SCALE GENOMIC DNA]</scope>
    <source>
        <strain evidence="6">AK-0245</strain>
        <tissue evidence="6">Whole organism</tissue>
    </source>
</reference>
<accession>A0A4S2LP68</accession>
<evidence type="ECO:0000313" key="6">
    <source>
        <dbReference type="EMBL" id="TGZ62638.1"/>
    </source>
</evidence>
<dbReference type="OrthoDB" id="73997at2759"/>
<proteinExistence type="inferred from homology"/>